<dbReference type="InterPro" id="IPR050291">
    <property type="entry name" value="CDF_Transporter"/>
</dbReference>
<feature type="domain" description="Cation efflux protein transmembrane" evidence="8">
    <location>
        <begin position="19"/>
        <end position="211"/>
    </location>
</feature>
<keyword evidence="3" id="KW-0813">Transport</keyword>
<evidence type="ECO:0000256" key="3">
    <source>
        <dbReference type="ARBA" id="ARBA00022448"/>
    </source>
</evidence>
<keyword evidence="10" id="KW-1185">Reference proteome</keyword>
<keyword evidence="6 7" id="KW-0472">Membrane</keyword>
<dbReference type="InterPro" id="IPR036837">
    <property type="entry name" value="Cation_efflux_CTD_sf"/>
</dbReference>
<feature type="transmembrane region" description="Helical" evidence="7">
    <location>
        <begin position="12"/>
        <end position="35"/>
    </location>
</feature>
<dbReference type="EMBL" id="PDYG01000074">
    <property type="protein sequence ID" value="PHU37256.1"/>
    <property type="molecule type" value="Genomic_DNA"/>
</dbReference>
<evidence type="ECO:0000256" key="2">
    <source>
        <dbReference type="ARBA" id="ARBA00008114"/>
    </source>
</evidence>
<dbReference type="Proteomes" id="UP000224563">
    <property type="component" value="Unassembled WGS sequence"/>
</dbReference>
<evidence type="ECO:0000256" key="6">
    <source>
        <dbReference type="ARBA" id="ARBA00023136"/>
    </source>
</evidence>
<comment type="subcellular location">
    <subcellularLocation>
        <location evidence="1">Membrane</location>
        <topology evidence="1">Multi-pass membrane protein</topology>
    </subcellularLocation>
</comment>
<dbReference type="InterPro" id="IPR027469">
    <property type="entry name" value="Cation_efflux_TMD_sf"/>
</dbReference>
<sequence>MNLVEEATQRRKTIIGTSIIGIVANVFLAAFKAIIGLLSHSIAITLDAVNNLSDALSSLITIVGTMLAGKLPNKKHPMGYGRIEYLSGMIVSAIVLYAGLTSLVESVKKIIWPELADYSTPMLIIIAAAILVKIVLGLFVKHQGLKVNSSSLIASGTDAMFDAILSASVLASAIIYLLTSVSLEAYVGVIISVIIIKSGLEMLFETLDDILGKRADKELTVKIKRMLNEEEVVRGAYDLIINNYGPNRNYASVHLELPDVMTVDEVDVLSRHLQEKVYRETGVVLTGVGVYSYNTTDEAAGKIRHEVMKTVMSHEWALQMHGFYVDMQAKEMRFDVVFSFDILASDGVEHLYHELKELYPDYRIQVSPDVDITD</sequence>
<evidence type="ECO:0000256" key="4">
    <source>
        <dbReference type="ARBA" id="ARBA00022692"/>
    </source>
</evidence>
<dbReference type="Gene3D" id="1.20.1510.10">
    <property type="entry name" value="Cation efflux protein transmembrane domain"/>
    <property type="match status" value="1"/>
</dbReference>
<comment type="caution">
    <text evidence="9">The sequence shown here is derived from an EMBL/GenBank/DDBJ whole genome shotgun (WGS) entry which is preliminary data.</text>
</comment>
<evidence type="ECO:0000256" key="1">
    <source>
        <dbReference type="ARBA" id="ARBA00004141"/>
    </source>
</evidence>
<dbReference type="GO" id="GO:0008324">
    <property type="term" value="F:monoatomic cation transmembrane transporter activity"/>
    <property type="evidence" value="ECO:0007669"/>
    <property type="project" value="InterPro"/>
</dbReference>
<evidence type="ECO:0000256" key="7">
    <source>
        <dbReference type="SAM" id="Phobius"/>
    </source>
</evidence>
<evidence type="ECO:0000313" key="9">
    <source>
        <dbReference type="EMBL" id="PHU37256.1"/>
    </source>
</evidence>
<dbReference type="NCBIfam" id="TIGR01297">
    <property type="entry name" value="CDF"/>
    <property type="match status" value="1"/>
</dbReference>
<accession>A0A2G3E1U9</accession>
<feature type="transmembrane region" description="Helical" evidence="7">
    <location>
        <begin position="55"/>
        <end position="71"/>
    </location>
</feature>
<evidence type="ECO:0000256" key="5">
    <source>
        <dbReference type="ARBA" id="ARBA00022989"/>
    </source>
</evidence>
<gene>
    <name evidence="9" type="ORF">CSX02_09175</name>
</gene>
<dbReference type="SUPFAM" id="SSF160240">
    <property type="entry name" value="Cation efflux protein cytoplasmic domain-like"/>
    <property type="match status" value="1"/>
</dbReference>
<keyword evidence="5 7" id="KW-1133">Transmembrane helix</keyword>
<reference evidence="9 10" key="2">
    <citation type="submission" date="2017-10" db="EMBL/GenBank/DDBJ databases">
        <authorList>
            <person name="Banno H."/>
            <person name="Chua N.-H."/>
        </authorList>
    </citation>
    <scope>NUCLEOTIDE SEQUENCE [LARGE SCALE GENOMIC DNA]</scope>
    <source>
        <strain evidence="9 10">JK623</strain>
    </source>
</reference>
<dbReference type="GO" id="GO:0016020">
    <property type="term" value="C:membrane"/>
    <property type="evidence" value="ECO:0007669"/>
    <property type="project" value="UniProtKB-SubCell"/>
</dbReference>
<comment type="similarity">
    <text evidence="2">Belongs to the cation diffusion facilitator (CDF) transporter (TC 2.A.4) family.</text>
</comment>
<dbReference type="PANTHER" id="PTHR43840:SF50">
    <property type="entry name" value="MANGANESE EFFLUX SYSTEM PROTEIN MNES"/>
    <property type="match status" value="1"/>
</dbReference>
<dbReference type="Pfam" id="PF01545">
    <property type="entry name" value="Cation_efflux"/>
    <property type="match status" value="1"/>
</dbReference>
<feature type="transmembrane region" description="Helical" evidence="7">
    <location>
        <begin position="83"/>
        <end position="100"/>
    </location>
</feature>
<evidence type="ECO:0000313" key="10">
    <source>
        <dbReference type="Proteomes" id="UP000224563"/>
    </source>
</evidence>
<keyword evidence="4 7" id="KW-0812">Transmembrane</keyword>
<dbReference type="PANTHER" id="PTHR43840">
    <property type="entry name" value="MITOCHONDRIAL METAL TRANSPORTER 1-RELATED"/>
    <property type="match status" value="1"/>
</dbReference>
<protein>
    <submittedName>
        <fullName evidence="9">Cation transporter</fullName>
    </submittedName>
</protein>
<dbReference type="AlphaFoldDB" id="A0A2G3E1U9"/>
<organism evidence="9 10">
    <name type="scientific">Agathobacter ruminis</name>
    <dbReference type="NCBI Taxonomy" id="1712665"/>
    <lineage>
        <taxon>Bacteria</taxon>
        <taxon>Bacillati</taxon>
        <taxon>Bacillota</taxon>
        <taxon>Clostridia</taxon>
        <taxon>Lachnospirales</taxon>
        <taxon>Lachnospiraceae</taxon>
        <taxon>Agathobacter</taxon>
    </lineage>
</organism>
<dbReference type="InterPro" id="IPR058533">
    <property type="entry name" value="Cation_efflux_TM"/>
</dbReference>
<dbReference type="InterPro" id="IPR002524">
    <property type="entry name" value="Cation_efflux"/>
</dbReference>
<reference evidence="9 10" key="1">
    <citation type="submission" date="2017-10" db="EMBL/GenBank/DDBJ databases">
        <title>Resolving the taxonomy of Roseburia spp., Eubacterium rectale and Agathobacter spp. through phylogenomic analysis.</title>
        <authorList>
            <person name="Sheridan P.O."/>
            <person name="Walker A.W."/>
            <person name="Duncan S.H."/>
            <person name="Scott K.P."/>
            <person name="Toole P.W.O."/>
            <person name="Luis P."/>
            <person name="Flint H.J."/>
        </authorList>
    </citation>
    <scope>NUCLEOTIDE SEQUENCE [LARGE SCALE GENOMIC DNA]</scope>
    <source>
        <strain evidence="9 10">JK623</strain>
    </source>
</reference>
<evidence type="ECO:0000259" key="8">
    <source>
        <dbReference type="Pfam" id="PF01545"/>
    </source>
</evidence>
<feature type="transmembrane region" description="Helical" evidence="7">
    <location>
        <begin position="185"/>
        <end position="204"/>
    </location>
</feature>
<name>A0A2G3E1U9_9FIRM</name>
<dbReference type="SUPFAM" id="SSF161111">
    <property type="entry name" value="Cation efflux protein transmembrane domain-like"/>
    <property type="match status" value="1"/>
</dbReference>
<dbReference type="Gene3D" id="3.30.70.1350">
    <property type="entry name" value="Cation efflux protein, cytoplasmic domain"/>
    <property type="match status" value="1"/>
</dbReference>
<feature type="transmembrane region" description="Helical" evidence="7">
    <location>
        <begin position="120"/>
        <end position="140"/>
    </location>
</feature>
<proteinExistence type="inferred from homology"/>